<dbReference type="PANTHER" id="PTHR11229">
    <property type="entry name" value="50S RIBOSOMAL PROTEIN L3"/>
    <property type="match status" value="1"/>
</dbReference>
<dbReference type="FunFam" id="3.30.160.810:FF:000001">
    <property type="entry name" value="50S ribosomal protein L3"/>
    <property type="match status" value="1"/>
</dbReference>
<sequence>MIEGLLGRKLGMTQIFDAAGRAVPVTVLEVGPCVVTQVKTKDKDGYEAVQLGFGHKKRLNKPMQGHLRASGAQPRYLREVKVDDSASFSVGQVLDCTLFEPGQLVDVTGWRKGRGFQGVVKRHGFRGGPKTHGQSDRLRAPGSIGPTTTPGRVHKGKRMAGRMGVQRVTVQNLHVMRVDPSRNVVLVKGAVPGANGGLVIVRHAVKQRKRAAATTA</sequence>
<evidence type="ECO:0000256" key="5">
    <source>
        <dbReference type="ARBA" id="ARBA00023274"/>
    </source>
</evidence>
<comment type="caution">
    <text evidence="9">The sequence shown here is derived from an EMBL/GenBank/DDBJ whole genome shotgun (WGS) entry which is preliminary data.</text>
</comment>
<accession>A0A831TB04</accession>
<evidence type="ECO:0000256" key="1">
    <source>
        <dbReference type="ARBA" id="ARBA00006540"/>
    </source>
</evidence>
<dbReference type="PANTHER" id="PTHR11229:SF16">
    <property type="entry name" value="LARGE RIBOSOMAL SUBUNIT PROTEIN UL3C"/>
    <property type="match status" value="1"/>
</dbReference>
<dbReference type="Gene3D" id="2.40.30.10">
    <property type="entry name" value="Translation factors"/>
    <property type="match status" value="1"/>
</dbReference>
<evidence type="ECO:0000256" key="7">
    <source>
        <dbReference type="HAMAP-Rule" id="MF_01325"/>
    </source>
</evidence>
<dbReference type="Pfam" id="PF00297">
    <property type="entry name" value="Ribosomal_L3"/>
    <property type="match status" value="1"/>
</dbReference>
<evidence type="ECO:0000256" key="3">
    <source>
        <dbReference type="ARBA" id="ARBA00022884"/>
    </source>
</evidence>
<keyword evidence="5 7" id="KW-0687">Ribonucleoprotein</keyword>
<evidence type="ECO:0000256" key="2">
    <source>
        <dbReference type="ARBA" id="ARBA00022730"/>
    </source>
</evidence>
<dbReference type="InterPro" id="IPR009000">
    <property type="entry name" value="Transl_B-barrel_sf"/>
</dbReference>
<organism evidence="9">
    <name type="scientific">Thermorudis peleae</name>
    <dbReference type="NCBI Taxonomy" id="1382356"/>
    <lineage>
        <taxon>Bacteria</taxon>
        <taxon>Pseudomonadati</taxon>
        <taxon>Thermomicrobiota</taxon>
        <taxon>Thermomicrobia</taxon>
        <taxon>Thermomicrobia incertae sedis</taxon>
        <taxon>Thermorudis</taxon>
    </lineage>
</organism>
<dbReference type="HAMAP" id="MF_01325_B">
    <property type="entry name" value="Ribosomal_uL3_B"/>
    <property type="match status" value="1"/>
</dbReference>
<dbReference type="InterPro" id="IPR000597">
    <property type="entry name" value="Ribosomal_uL3"/>
</dbReference>
<dbReference type="InterPro" id="IPR019927">
    <property type="entry name" value="Ribosomal_uL3_bac/org-type"/>
</dbReference>
<dbReference type="GO" id="GO:0006412">
    <property type="term" value="P:translation"/>
    <property type="evidence" value="ECO:0007669"/>
    <property type="project" value="UniProtKB-UniRule"/>
</dbReference>
<gene>
    <name evidence="7" type="primary">rplC</name>
    <name evidence="9" type="ORF">ENP34_06590</name>
</gene>
<keyword evidence="3 7" id="KW-0694">RNA-binding</keyword>
<name>A0A831TB04_9BACT</name>
<dbReference type="GO" id="GO:0003735">
    <property type="term" value="F:structural constituent of ribosome"/>
    <property type="evidence" value="ECO:0007669"/>
    <property type="project" value="UniProtKB-UniRule"/>
</dbReference>
<feature type="region of interest" description="Disordered" evidence="8">
    <location>
        <begin position="124"/>
        <end position="155"/>
    </location>
</feature>
<dbReference type="AlphaFoldDB" id="A0A831TB04"/>
<comment type="subunit">
    <text evidence="7">Part of the 50S ribosomal subunit. Forms a cluster with proteins L14 and L19.</text>
</comment>
<keyword evidence="4 7" id="KW-0689">Ribosomal protein</keyword>
<dbReference type="EMBL" id="DSIY01000161">
    <property type="protein sequence ID" value="HEG91093.1"/>
    <property type="molecule type" value="Genomic_DNA"/>
</dbReference>
<comment type="similarity">
    <text evidence="1 7">Belongs to the universal ribosomal protein uL3 family.</text>
</comment>
<proteinExistence type="inferred from homology"/>
<dbReference type="SUPFAM" id="SSF50447">
    <property type="entry name" value="Translation proteins"/>
    <property type="match status" value="1"/>
</dbReference>
<dbReference type="GO" id="GO:0019843">
    <property type="term" value="F:rRNA binding"/>
    <property type="evidence" value="ECO:0007669"/>
    <property type="project" value="UniProtKB-UniRule"/>
</dbReference>
<dbReference type="Gene3D" id="3.30.160.810">
    <property type="match status" value="1"/>
</dbReference>
<keyword evidence="2 7" id="KW-0699">rRNA-binding</keyword>
<dbReference type="GO" id="GO:0022625">
    <property type="term" value="C:cytosolic large ribosomal subunit"/>
    <property type="evidence" value="ECO:0007669"/>
    <property type="project" value="TreeGrafter"/>
</dbReference>
<protein>
    <recommendedName>
        <fullName evidence="6 7">Large ribosomal subunit protein uL3</fullName>
    </recommendedName>
</protein>
<evidence type="ECO:0000313" key="9">
    <source>
        <dbReference type="EMBL" id="HEG91093.1"/>
    </source>
</evidence>
<dbReference type="NCBIfam" id="TIGR03625">
    <property type="entry name" value="L3_bact"/>
    <property type="match status" value="1"/>
</dbReference>
<reference evidence="9" key="1">
    <citation type="journal article" date="2020" name="mSystems">
        <title>Genome- and Community-Level Interaction Insights into Carbon Utilization and Element Cycling Functions of Hydrothermarchaeota in Hydrothermal Sediment.</title>
        <authorList>
            <person name="Zhou Z."/>
            <person name="Liu Y."/>
            <person name="Xu W."/>
            <person name="Pan J."/>
            <person name="Luo Z.H."/>
            <person name="Li M."/>
        </authorList>
    </citation>
    <scope>NUCLEOTIDE SEQUENCE [LARGE SCALE GENOMIC DNA]</scope>
    <source>
        <strain evidence="9">SpSt-210</strain>
    </source>
</reference>
<evidence type="ECO:0000256" key="8">
    <source>
        <dbReference type="SAM" id="MobiDB-lite"/>
    </source>
</evidence>
<evidence type="ECO:0000256" key="4">
    <source>
        <dbReference type="ARBA" id="ARBA00022980"/>
    </source>
</evidence>
<evidence type="ECO:0000256" key="6">
    <source>
        <dbReference type="ARBA" id="ARBA00035243"/>
    </source>
</evidence>
<dbReference type="FunFam" id="2.40.30.10:FF:000004">
    <property type="entry name" value="50S ribosomal protein L3"/>
    <property type="match status" value="1"/>
</dbReference>
<comment type="function">
    <text evidence="7">One of the primary rRNA binding proteins, it binds directly near the 3'-end of the 23S rRNA, where it nucleates assembly of the 50S subunit.</text>
</comment>